<evidence type="ECO:0000313" key="2">
    <source>
        <dbReference type="EMBL" id="MFC0253652.1"/>
    </source>
</evidence>
<protein>
    <recommendedName>
        <fullName evidence="4">Transmembrane protein</fullName>
    </recommendedName>
</protein>
<feature type="transmembrane region" description="Helical" evidence="1">
    <location>
        <begin position="12"/>
        <end position="38"/>
    </location>
</feature>
<reference evidence="2 3" key="1">
    <citation type="submission" date="2024-09" db="EMBL/GenBank/DDBJ databases">
        <authorList>
            <person name="Sun Q."/>
            <person name="Mori K."/>
        </authorList>
    </citation>
    <scope>NUCLEOTIDE SEQUENCE [LARGE SCALE GENOMIC DNA]</scope>
    <source>
        <strain evidence="2 3">CCM 7792</strain>
    </source>
</reference>
<feature type="transmembrane region" description="Helical" evidence="1">
    <location>
        <begin position="88"/>
        <end position="109"/>
    </location>
</feature>
<evidence type="ECO:0000313" key="3">
    <source>
        <dbReference type="Proteomes" id="UP001589773"/>
    </source>
</evidence>
<keyword evidence="3" id="KW-1185">Reference proteome</keyword>
<accession>A0ABV6FK03</accession>
<gene>
    <name evidence="2" type="ORF">ACFFJK_17280</name>
</gene>
<keyword evidence="1" id="KW-1133">Transmembrane helix</keyword>
<evidence type="ECO:0008006" key="4">
    <source>
        <dbReference type="Google" id="ProtNLM"/>
    </source>
</evidence>
<evidence type="ECO:0000256" key="1">
    <source>
        <dbReference type="SAM" id="Phobius"/>
    </source>
</evidence>
<comment type="caution">
    <text evidence="2">The sequence shown here is derived from an EMBL/GenBank/DDBJ whole genome shotgun (WGS) entry which is preliminary data.</text>
</comment>
<feature type="transmembrane region" description="Helical" evidence="1">
    <location>
        <begin position="44"/>
        <end position="67"/>
    </location>
</feature>
<organism evidence="2 3">
    <name type="scientific">Massilia consociata</name>
    <dbReference type="NCBI Taxonomy" id="760117"/>
    <lineage>
        <taxon>Bacteria</taxon>
        <taxon>Pseudomonadati</taxon>
        <taxon>Pseudomonadota</taxon>
        <taxon>Betaproteobacteria</taxon>
        <taxon>Burkholderiales</taxon>
        <taxon>Oxalobacteraceae</taxon>
        <taxon>Telluria group</taxon>
        <taxon>Massilia</taxon>
    </lineage>
</organism>
<dbReference type="Proteomes" id="UP001589773">
    <property type="component" value="Unassembled WGS sequence"/>
</dbReference>
<dbReference type="RefSeq" id="WP_379680779.1">
    <property type="nucleotide sequence ID" value="NZ_JBHLWP010000016.1"/>
</dbReference>
<proteinExistence type="predicted"/>
<keyword evidence="1" id="KW-0472">Membrane</keyword>
<keyword evidence="1" id="KW-0812">Transmembrane</keyword>
<name>A0ABV6FK03_9BURK</name>
<sequence>MDSSTLKRLLTLVSAPLVWIVHFVVCYVIVALVCASQLDETRFIGLNAVELGVAASTLLAGALIIGIAVVSQRRWRHPPGPDPDISRFFAISTLLLCAISLLSMLWVAFPTSMLPTCAS</sequence>
<dbReference type="EMBL" id="JBHLWP010000016">
    <property type="protein sequence ID" value="MFC0253652.1"/>
    <property type="molecule type" value="Genomic_DNA"/>
</dbReference>